<dbReference type="Proteomes" id="UP000326678">
    <property type="component" value="Chromosome Gxm1"/>
</dbReference>
<dbReference type="RefSeq" id="WP_118169393.1">
    <property type="nucleotide sequence ID" value="NZ_CP045226.1"/>
</dbReference>
<keyword evidence="1" id="KW-0808">Transferase</keyword>
<dbReference type="SUPFAM" id="SSF142795">
    <property type="entry name" value="CAC2185-like"/>
    <property type="match status" value="1"/>
</dbReference>
<dbReference type="KEGG" id="nsh:GXM_02775"/>
<accession>A0A5P8VXZ7</accession>
<dbReference type="Pfam" id="PF08942">
    <property type="entry name" value="DUF1919"/>
    <property type="match status" value="1"/>
</dbReference>
<name>A0A5P8VXZ7_9NOSO</name>
<proteinExistence type="predicted"/>
<evidence type="ECO:0000313" key="2">
    <source>
        <dbReference type="Proteomes" id="UP000326678"/>
    </source>
</evidence>
<gene>
    <name evidence="1" type="ORF">GXM_02775</name>
</gene>
<reference evidence="1 2" key="1">
    <citation type="submission" date="2019-10" db="EMBL/GenBank/DDBJ databases">
        <title>Genomic and transcriptomic insights into the perfect genentic adaptation of a filamentous nitrogen-fixing cyanobacterium to rice fields.</title>
        <authorList>
            <person name="Chen Z."/>
        </authorList>
    </citation>
    <scope>NUCLEOTIDE SEQUENCE [LARGE SCALE GENOMIC DNA]</scope>
    <source>
        <strain evidence="1">CCNUC1</strain>
    </source>
</reference>
<dbReference type="GO" id="GO:0016740">
    <property type="term" value="F:transferase activity"/>
    <property type="evidence" value="ECO:0007669"/>
    <property type="project" value="UniProtKB-KW"/>
</dbReference>
<dbReference type="InterPro" id="IPR015037">
    <property type="entry name" value="DUF1919"/>
</dbReference>
<protein>
    <submittedName>
        <fullName evidence="1">Family 2 glycosyl transferase</fullName>
    </submittedName>
</protein>
<evidence type="ECO:0000313" key="1">
    <source>
        <dbReference type="EMBL" id="QFS45298.1"/>
    </source>
</evidence>
<organism evidence="1 2">
    <name type="scientific">Nostoc sphaeroides CCNUC1</name>
    <dbReference type="NCBI Taxonomy" id="2653204"/>
    <lineage>
        <taxon>Bacteria</taxon>
        <taxon>Bacillati</taxon>
        <taxon>Cyanobacteriota</taxon>
        <taxon>Cyanophyceae</taxon>
        <taxon>Nostocales</taxon>
        <taxon>Nostocaceae</taxon>
        <taxon>Nostoc</taxon>
    </lineage>
</organism>
<dbReference type="AlphaFoldDB" id="A0A5P8VXZ7"/>
<dbReference type="InterPro" id="IPR037226">
    <property type="entry name" value="CAC2185-like_sf"/>
</dbReference>
<keyword evidence="2" id="KW-1185">Reference proteome</keyword>
<dbReference type="EMBL" id="CP045226">
    <property type="protein sequence ID" value="QFS45298.1"/>
    <property type="molecule type" value="Genomic_DNA"/>
</dbReference>
<sequence>MTNLVESFKNRTRKTRKVLNRKLMYLRIKDKNFTIISNDCWGGEVYKDLGLEYTTPFVGIRLFAPCYIKLIKNIKEYIESPLTWTSVSRYHSVNEELEKRFFPIGLLKDDVEIHFFHEASEAQAQEKWNRRVKRINWDNLFIKFAGDKDLCDEQLIEEFDKLDFPHKICLTGKEYSHLKSTVFVKNYVINGATMYDISRKHFDLAGWLNKEGGQFSPVQRLINKLI</sequence>